<dbReference type="InterPro" id="IPR029046">
    <property type="entry name" value="LolA/LolB/LppX"/>
</dbReference>
<keyword evidence="3" id="KW-1185">Reference proteome</keyword>
<organism evidence="2 3">
    <name type="scientific">Luteimicrobium album</name>
    <dbReference type="NCBI Taxonomy" id="1054550"/>
    <lineage>
        <taxon>Bacteria</taxon>
        <taxon>Bacillati</taxon>
        <taxon>Actinomycetota</taxon>
        <taxon>Actinomycetes</taxon>
        <taxon>Micrococcales</taxon>
        <taxon>Luteimicrobium</taxon>
    </lineage>
</organism>
<protein>
    <recommendedName>
        <fullName evidence="4">LppX_LprAFG lipoprotein</fullName>
    </recommendedName>
</protein>
<evidence type="ECO:0008006" key="4">
    <source>
        <dbReference type="Google" id="ProtNLM"/>
    </source>
</evidence>
<reference evidence="3" key="1">
    <citation type="journal article" date="2019" name="Int. J. Syst. Evol. Microbiol.">
        <title>The Global Catalogue of Microorganisms (GCM) 10K type strain sequencing project: providing services to taxonomists for standard genome sequencing and annotation.</title>
        <authorList>
            <consortium name="The Broad Institute Genomics Platform"/>
            <consortium name="The Broad Institute Genome Sequencing Center for Infectious Disease"/>
            <person name="Wu L."/>
            <person name="Ma J."/>
        </authorList>
    </citation>
    <scope>NUCLEOTIDE SEQUENCE [LARGE SCALE GENOMIC DNA]</scope>
    <source>
        <strain evidence="3">NBRC 106348</strain>
    </source>
</reference>
<evidence type="ECO:0000256" key="1">
    <source>
        <dbReference type="SAM" id="MobiDB-lite"/>
    </source>
</evidence>
<sequence>MRRGPLSGLVVTAVAAALTVAGCSGGDSDSPKSSAPSAAAASDAATTSVDTTAPSAAANADDQSEAGAGSGGDLTAENFAERTATAMRDAKTAKISMTTTAAGQKISVEGAMKMTGSTPEATEKVTAAGKGFEIRMVDGLMYMNLGATSKNKWIKIDPSDTSNPLAVQFGSTAQSTDLAAQVDQLKKAITSVKKIGAPATVDGVKAQEYDLVVDTAKVTGEAKEQLDAAGSAVPDSFTYKYWVDDKDLVRKVSTSVAGSDVEMKFSDWGAPVEVKAPAESELLPGGLGALSSAAG</sequence>
<gene>
    <name evidence="2" type="ORF">GCM10025864_08450</name>
</gene>
<accession>A0ABQ6HYJ7</accession>
<proteinExistence type="predicted"/>
<feature type="compositionally biased region" description="Low complexity" evidence="1">
    <location>
        <begin position="22"/>
        <end position="58"/>
    </location>
</feature>
<dbReference type="Gene3D" id="2.50.20.20">
    <property type="match status" value="1"/>
</dbReference>
<comment type="caution">
    <text evidence="2">The sequence shown here is derived from an EMBL/GenBank/DDBJ whole genome shotgun (WGS) entry which is preliminary data.</text>
</comment>
<evidence type="ECO:0000313" key="3">
    <source>
        <dbReference type="Proteomes" id="UP001157091"/>
    </source>
</evidence>
<evidence type="ECO:0000313" key="2">
    <source>
        <dbReference type="EMBL" id="GMA23086.1"/>
    </source>
</evidence>
<dbReference type="EMBL" id="BSUK01000001">
    <property type="protein sequence ID" value="GMA23086.1"/>
    <property type="molecule type" value="Genomic_DNA"/>
</dbReference>
<dbReference type="Proteomes" id="UP001157091">
    <property type="component" value="Unassembled WGS sequence"/>
</dbReference>
<dbReference type="SUPFAM" id="SSF89392">
    <property type="entry name" value="Prokaryotic lipoproteins and lipoprotein localization factors"/>
    <property type="match status" value="1"/>
</dbReference>
<feature type="region of interest" description="Disordered" evidence="1">
    <location>
        <begin position="22"/>
        <end position="75"/>
    </location>
</feature>
<name>A0ABQ6HYJ7_9MICO</name>
<dbReference type="PROSITE" id="PS51257">
    <property type="entry name" value="PROKAR_LIPOPROTEIN"/>
    <property type="match status" value="1"/>
</dbReference>